<dbReference type="InterPro" id="IPR021122">
    <property type="entry name" value="RNA_ligase_dom_REL/Rnl2"/>
</dbReference>
<organism evidence="3">
    <name type="scientific">Tolypothrix bouteillei VB521301</name>
    <dbReference type="NCBI Taxonomy" id="1479485"/>
    <lineage>
        <taxon>Bacteria</taxon>
        <taxon>Bacillati</taxon>
        <taxon>Cyanobacteriota</taxon>
        <taxon>Cyanophyceae</taxon>
        <taxon>Nostocales</taxon>
        <taxon>Tolypothrichaceae</taxon>
        <taxon>Tolypothrix</taxon>
    </lineage>
</organism>
<name>A0A0C1MWU0_9CYAN</name>
<keyword evidence="4" id="KW-1185">Reference proteome</keyword>
<dbReference type="RefSeq" id="WP_038072139.1">
    <property type="nucleotide sequence ID" value="NZ_JHEG04000001.1"/>
</dbReference>
<reference evidence="2" key="2">
    <citation type="submission" date="2019-11" db="EMBL/GenBank/DDBJ databases">
        <title>Improved Assembly of Tolypothrix boutellei genome.</title>
        <authorList>
            <person name="Sarangi A.N."/>
            <person name="Mukherjee M."/>
            <person name="Ghosh S."/>
            <person name="Singh D."/>
            <person name="Das A."/>
            <person name="Kant S."/>
            <person name="Prusty A."/>
            <person name="Tripathy S."/>
        </authorList>
    </citation>
    <scope>NUCLEOTIDE SEQUENCE</scope>
    <source>
        <strain evidence="2">VB521301</strain>
    </source>
</reference>
<accession>A0A0C1MWU0</accession>
<dbReference type="SUPFAM" id="SSF56091">
    <property type="entry name" value="DNA ligase/mRNA capping enzyme, catalytic domain"/>
    <property type="match status" value="1"/>
</dbReference>
<feature type="domain" description="RNA ligase" evidence="1">
    <location>
        <begin position="22"/>
        <end position="185"/>
    </location>
</feature>
<evidence type="ECO:0000313" key="3">
    <source>
        <dbReference type="EMBL" id="KIE06782.1"/>
    </source>
</evidence>
<dbReference type="AlphaFoldDB" id="A0A0C1MWU0"/>
<dbReference type="Proteomes" id="UP000029738">
    <property type="component" value="Unassembled WGS sequence"/>
</dbReference>
<proteinExistence type="predicted"/>
<evidence type="ECO:0000313" key="4">
    <source>
        <dbReference type="Proteomes" id="UP000029738"/>
    </source>
</evidence>
<gene>
    <name evidence="3" type="ORF">DA73_0236480</name>
    <name evidence="2" type="ORF">DA73_0400033635</name>
</gene>
<protein>
    <recommendedName>
        <fullName evidence="1">RNA ligase domain-containing protein</fullName>
    </recommendedName>
</protein>
<evidence type="ECO:0000313" key="2">
    <source>
        <dbReference type="EMBL" id="KAF3889861.1"/>
    </source>
</evidence>
<dbReference type="OrthoDB" id="449234at2"/>
<dbReference type="Pfam" id="PF09414">
    <property type="entry name" value="RNA_ligase"/>
    <property type="match status" value="1"/>
</dbReference>
<evidence type="ECO:0000259" key="1">
    <source>
        <dbReference type="Pfam" id="PF09414"/>
    </source>
</evidence>
<reference evidence="3" key="1">
    <citation type="journal article" date="2015" name="Genome Announc.">
        <title>Draft Genome Sequence of Tolypothrix boutellei Strain VB521301.</title>
        <authorList>
            <person name="Chandrababunaidu M.M."/>
            <person name="Singh D."/>
            <person name="Sen D."/>
            <person name="Bhan S."/>
            <person name="Das S."/>
            <person name="Gupta A."/>
            <person name="Adhikary S.P."/>
            <person name="Tripathy S."/>
        </authorList>
    </citation>
    <scope>NUCLEOTIDE SEQUENCE</scope>
    <source>
        <strain evidence="3">VB521301</strain>
    </source>
</reference>
<comment type="caution">
    <text evidence="3">The sequence shown here is derived from an EMBL/GenBank/DDBJ whole genome shotgun (WGS) entry which is preliminary data.</text>
</comment>
<sequence>MAPIKLAYPKIPDSKNCPFKQCIAFEKYDGTNLHWVWDSELGWYAFGTRRDRFDFDEMGITDFNAAHPGLEEAASIFLRDFANPLTTLFQNNPDYHSPEIVVFTEFFGASSFAGMHKKEDSKQLVLFDVQTDKGIIEPEKFVKDFQELNIAKVVYRGKLTGKFIDDVREGKYNVAEGVICKGGKSSEDLWMVKIKTNAYLKRLQEVFKDNWNNYWE</sequence>
<dbReference type="EMBL" id="JHEG02000059">
    <property type="protein sequence ID" value="KIE06782.1"/>
    <property type="molecule type" value="Genomic_DNA"/>
</dbReference>
<dbReference type="EMBL" id="JHEG04000001">
    <property type="protein sequence ID" value="KAF3889861.1"/>
    <property type="molecule type" value="Genomic_DNA"/>
</dbReference>